<reference evidence="11 12" key="1">
    <citation type="submission" date="2018-04" db="EMBL/GenBank/DDBJ databases">
        <authorList>
            <person name="Zhang X."/>
            <person name="Yuan J."/>
            <person name="Li F."/>
            <person name="Xiang J."/>
        </authorList>
    </citation>
    <scope>NUCLEOTIDE SEQUENCE [LARGE SCALE GENOMIC DNA]</scope>
    <source>
        <tissue evidence="11">Muscle</tissue>
    </source>
</reference>
<dbReference type="InterPro" id="IPR001357">
    <property type="entry name" value="BRCT_dom"/>
</dbReference>
<dbReference type="PANTHER" id="PTHR23081:SF36">
    <property type="entry name" value="RNA POLYMERASE II SUBUNIT A C-TERMINAL DOMAIN PHOSPHATASE"/>
    <property type="match status" value="1"/>
</dbReference>
<dbReference type="CDD" id="cd17729">
    <property type="entry name" value="BRCT_CTDP1"/>
    <property type="match status" value="1"/>
</dbReference>
<comment type="subcellular location">
    <subcellularLocation>
        <location evidence="1">Nucleus</location>
    </subcellularLocation>
</comment>
<evidence type="ECO:0000313" key="11">
    <source>
        <dbReference type="EMBL" id="ROT80472.1"/>
    </source>
</evidence>
<feature type="region of interest" description="Disordered" evidence="9">
    <location>
        <begin position="474"/>
        <end position="582"/>
    </location>
</feature>
<dbReference type="FunFam" id="3.40.50.10190:FF:000007">
    <property type="entry name" value="RNA polymerase II subunit A C-terminal domain phosphatase"/>
    <property type="match status" value="1"/>
</dbReference>
<name>A0A423TVP4_PENVA</name>
<comment type="catalytic activity">
    <reaction evidence="7">
        <text>O-phospho-L-seryl-[protein] + H2O = L-seryl-[protein] + phosphate</text>
        <dbReference type="Rhea" id="RHEA:20629"/>
        <dbReference type="Rhea" id="RHEA-COMP:9863"/>
        <dbReference type="Rhea" id="RHEA-COMP:11604"/>
        <dbReference type="ChEBI" id="CHEBI:15377"/>
        <dbReference type="ChEBI" id="CHEBI:29999"/>
        <dbReference type="ChEBI" id="CHEBI:43474"/>
        <dbReference type="ChEBI" id="CHEBI:83421"/>
        <dbReference type="EC" id="3.1.3.16"/>
    </reaction>
</comment>
<evidence type="ECO:0000256" key="7">
    <source>
        <dbReference type="ARBA" id="ARBA00047761"/>
    </source>
</evidence>
<dbReference type="GO" id="GO:0005634">
    <property type="term" value="C:nucleus"/>
    <property type="evidence" value="ECO:0007669"/>
    <property type="project" value="UniProtKB-SubCell"/>
</dbReference>
<feature type="domain" description="BRCT" evidence="10">
    <location>
        <begin position="290"/>
        <end position="399"/>
    </location>
</feature>
<keyword evidence="5" id="KW-0539">Nucleus</keyword>
<feature type="compositionally biased region" description="Acidic residues" evidence="9">
    <location>
        <begin position="557"/>
        <end position="568"/>
    </location>
</feature>
<evidence type="ECO:0000259" key="10">
    <source>
        <dbReference type="PROSITE" id="PS50172"/>
    </source>
</evidence>
<evidence type="ECO:0000256" key="4">
    <source>
        <dbReference type="ARBA" id="ARBA00022912"/>
    </source>
</evidence>
<dbReference type="GO" id="GO:0008420">
    <property type="term" value="F:RNA polymerase II CTD heptapeptide repeat phosphatase activity"/>
    <property type="evidence" value="ECO:0007669"/>
    <property type="project" value="InterPro"/>
</dbReference>
<feature type="compositionally biased region" description="Acidic residues" evidence="9">
    <location>
        <begin position="474"/>
        <end position="509"/>
    </location>
</feature>
<dbReference type="PANTHER" id="PTHR23081">
    <property type="entry name" value="RNA POLYMERASE II CTD PHOSPHATASE"/>
    <property type="match status" value="1"/>
</dbReference>
<keyword evidence="3" id="KW-0378">Hydrolase</keyword>
<feature type="compositionally biased region" description="Basic and acidic residues" evidence="9">
    <location>
        <begin position="62"/>
        <end position="76"/>
    </location>
</feature>
<dbReference type="AlphaFoldDB" id="A0A423TVP4"/>
<dbReference type="Proteomes" id="UP000283509">
    <property type="component" value="Unassembled WGS sequence"/>
</dbReference>
<evidence type="ECO:0000256" key="9">
    <source>
        <dbReference type="SAM" id="MobiDB-lite"/>
    </source>
</evidence>
<evidence type="ECO:0000256" key="3">
    <source>
        <dbReference type="ARBA" id="ARBA00022801"/>
    </source>
</evidence>
<comment type="catalytic activity">
    <reaction evidence="8">
        <text>O-phospho-L-threonyl-[protein] + H2O = L-threonyl-[protein] + phosphate</text>
        <dbReference type="Rhea" id="RHEA:47004"/>
        <dbReference type="Rhea" id="RHEA-COMP:11060"/>
        <dbReference type="Rhea" id="RHEA-COMP:11605"/>
        <dbReference type="ChEBI" id="CHEBI:15377"/>
        <dbReference type="ChEBI" id="CHEBI:30013"/>
        <dbReference type="ChEBI" id="CHEBI:43474"/>
        <dbReference type="ChEBI" id="CHEBI:61977"/>
        <dbReference type="EC" id="3.1.3.16"/>
    </reaction>
</comment>
<evidence type="ECO:0000313" key="12">
    <source>
        <dbReference type="Proteomes" id="UP000283509"/>
    </source>
</evidence>
<sequence>MLYTKETFRELDAIKKTGFEYKVTQIFLKIGTSIYPRRRLCEVVPYHFFRHTGDINAPQGLQKKENDDQKGYDFENLRLSGDNTEASDGEEGDKKNYSSDSDSDKESKEIVSDSNKESVVNTDKTSDKLDTVSTENVEGSKSNEVNSKTTDVQDTSIVTNKEKDEGSTEVQSNSVESMNVDTETRENGTKEVTDDKENADLTDNKESEESKNSKETDITEEANVKIQDADDGEAGKQKDFIDVADNDDFLLYLEDILKKIHRAFFKEYDKLPQGSTEKDLPDLKRIIPSIRQEVLKGVNIVYSGVVPQQMKLRDSKAYFIATSFGAVVSERLIVRAKGDSEKEDASKKMNYTTHMVAANVHTEKVHRARKHKSIKIVTPNWLWTCAERWEHVEERLFPLSSETEKDIQRLPPHHCYCPDTLMLRSQYDTEDAIPGPSSRTRTPSGSMLEDVNPLMFFSPDEKNNMANEVEQILSDESDDDDGPGNEDNEQESDDEDDEDDEDDSEDDEITPSNKKFKRIEDQDSNSQFSNLRSEDEKEEDSPLPSEVFRQGGGLPSDDSDEGMMDDEGDLSRMGADLESLLD</sequence>
<dbReference type="PROSITE" id="PS50172">
    <property type="entry name" value="BRCT"/>
    <property type="match status" value="1"/>
</dbReference>
<organism evidence="11 12">
    <name type="scientific">Penaeus vannamei</name>
    <name type="common">Whiteleg shrimp</name>
    <name type="synonym">Litopenaeus vannamei</name>
    <dbReference type="NCBI Taxonomy" id="6689"/>
    <lineage>
        <taxon>Eukaryota</taxon>
        <taxon>Metazoa</taxon>
        <taxon>Ecdysozoa</taxon>
        <taxon>Arthropoda</taxon>
        <taxon>Crustacea</taxon>
        <taxon>Multicrustacea</taxon>
        <taxon>Malacostraca</taxon>
        <taxon>Eumalacostraca</taxon>
        <taxon>Eucarida</taxon>
        <taxon>Decapoda</taxon>
        <taxon>Dendrobranchiata</taxon>
        <taxon>Penaeoidea</taxon>
        <taxon>Penaeidae</taxon>
        <taxon>Penaeus</taxon>
    </lineage>
</organism>
<evidence type="ECO:0000256" key="8">
    <source>
        <dbReference type="ARBA" id="ARBA00048336"/>
    </source>
</evidence>
<reference evidence="11 12" key="2">
    <citation type="submission" date="2019-01" db="EMBL/GenBank/DDBJ databases">
        <title>The decoding of complex shrimp genome reveals the adaptation for benthos swimmer, frequently molting mechanism and breeding impact on genome.</title>
        <authorList>
            <person name="Sun Y."/>
            <person name="Gao Y."/>
            <person name="Yu Y."/>
        </authorList>
    </citation>
    <scope>NUCLEOTIDE SEQUENCE [LARGE SCALE GENOMIC DNA]</scope>
    <source>
        <tissue evidence="11">Muscle</tissue>
    </source>
</reference>
<dbReference type="InterPro" id="IPR039189">
    <property type="entry name" value="Fcp1"/>
</dbReference>
<keyword evidence="12" id="KW-1185">Reference proteome</keyword>
<dbReference type="OrthoDB" id="10249888at2759"/>
<feature type="compositionally biased region" description="Polar residues" evidence="9">
    <location>
        <begin position="131"/>
        <end position="159"/>
    </location>
</feature>
<dbReference type="SUPFAM" id="SSF52113">
    <property type="entry name" value="BRCT domain"/>
    <property type="match status" value="1"/>
</dbReference>
<evidence type="ECO:0000256" key="1">
    <source>
        <dbReference type="ARBA" id="ARBA00004123"/>
    </source>
</evidence>
<dbReference type="InterPro" id="IPR036420">
    <property type="entry name" value="BRCT_dom_sf"/>
</dbReference>
<dbReference type="EC" id="3.1.3.16" evidence="2"/>
<keyword evidence="4" id="KW-0904">Protein phosphatase</keyword>
<evidence type="ECO:0000256" key="6">
    <source>
        <dbReference type="ARBA" id="ARBA00040602"/>
    </source>
</evidence>
<feature type="region of interest" description="Disordered" evidence="9">
    <location>
        <begin position="54"/>
        <end position="225"/>
    </location>
</feature>
<protein>
    <recommendedName>
        <fullName evidence="6">RNA polymerase II subunit A C-terminal domain phosphatase</fullName>
        <ecNumber evidence="2">3.1.3.16</ecNumber>
    </recommendedName>
</protein>
<feature type="compositionally biased region" description="Basic and acidic residues" evidence="9">
    <location>
        <begin position="182"/>
        <end position="217"/>
    </location>
</feature>
<dbReference type="STRING" id="6689.A0A423TVP4"/>
<gene>
    <name evidence="11" type="ORF">C7M84_000780</name>
</gene>
<dbReference type="Gene3D" id="3.40.50.10190">
    <property type="entry name" value="BRCT domain"/>
    <property type="match status" value="1"/>
</dbReference>
<proteinExistence type="predicted"/>
<evidence type="ECO:0000256" key="5">
    <source>
        <dbReference type="ARBA" id="ARBA00023242"/>
    </source>
</evidence>
<evidence type="ECO:0000256" key="2">
    <source>
        <dbReference type="ARBA" id="ARBA00013081"/>
    </source>
</evidence>
<dbReference type="EMBL" id="QCYY01001116">
    <property type="protein sequence ID" value="ROT80472.1"/>
    <property type="molecule type" value="Genomic_DNA"/>
</dbReference>
<feature type="compositionally biased region" description="Polar residues" evidence="9">
    <location>
        <begin position="168"/>
        <end position="181"/>
    </location>
</feature>
<comment type="caution">
    <text evidence="11">The sequence shown here is derived from an EMBL/GenBank/DDBJ whole genome shotgun (WGS) entry which is preliminary data.</text>
</comment>
<feature type="compositionally biased region" description="Basic and acidic residues" evidence="9">
    <location>
        <begin position="92"/>
        <end position="116"/>
    </location>
</feature>
<accession>A0A423TVP4</accession>